<comment type="caution">
    <text evidence="3">The sequence shown here is derived from an EMBL/GenBank/DDBJ whole genome shotgun (WGS) entry which is preliminary data.</text>
</comment>
<keyword evidence="3" id="KW-0675">Receptor</keyword>
<protein>
    <submittedName>
        <fullName evidence="3">D(5)-like dopamine receptor</fullName>
    </submittedName>
</protein>
<feature type="transmembrane region" description="Helical" evidence="2">
    <location>
        <begin position="32"/>
        <end position="52"/>
    </location>
</feature>
<name>A0AAV6RSG2_SOLSE</name>
<gene>
    <name evidence="3" type="ORF">JOB18_027271</name>
</gene>
<organism evidence="3 4">
    <name type="scientific">Solea senegalensis</name>
    <name type="common">Senegalese sole</name>
    <dbReference type="NCBI Taxonomy" id="28829"/>
    <lineage>
        <taxon>Eukaryota</taxon>
        <taxon>Metazoa</taxon>
        <taxon>Chordata</taxon>
        <taxon>Craniata</taxon>
        <taxon>Vertebrata</taxon>
        <taxon>Euteleostomi</taxon>
        <taxon>Actinopterygii</taxon>
        <taxon>Neopterygii</taxon>
        <taxon>Teleostei</taxon>
        <taxon>Neoteleostei</taxon>
        <taxon>Acanthomorphata</taxon>
        <taxon>Carangaria</taxon>
        <taxon>Pleuronectiformes</taxon>
        <taxon>Pleuronectoidei</taxon>
        <taxon>Soleidae</taxon>
        <taxon>Solea</taxon>
    </lineage>
</organism>
<evidence type="ECO:0000313" key="4">
    <source>
        <dbReference type="Proteomes" id="UP000693946"/>
    </source>
</evidence>
<evidence type="ECO:0000256" key="2">
    <source>
        <dbReference type="SAM" id="Phobius"/>
    </source>
</evidence>
<feature type="region of interest" description="Disordered" evidence="1">
    <location>
        <begin position="1"/>
        <end position="25"/>
    </location>
</feature>
<proteinExistence type="predicted"/>
<evidence type="ECO:0000256" key="1">
    <source>
        <dbReference type="SAM" id="MobiDB-lite"/>
    </source>
</evidence>
<dbReference type="Proteomes" id="UP000693946">
    <property type="component" value="Linkage Group LG18"/>
</dbReference>
<dbReference type="EMBL" id="JAGKHQ010000010">
    <property type="protein sequence ID" value="KAG7507210.1"/>
    <property type="molecule type" value="Genomic_DNA"/>
</dbReference>
<dbReference type="AlphaFoldDB" id="A0AAV6RSG2"/>
<keyword evidence="4" id="KW-1185">Reference proteome</keyword>
<keyword evidence="2" id="KW-0812">Transmembrane</keyword>
<evidence type="ECO:0000313" key="3">
    <source>
        <dbReference type="EMBL" id="KAG7507210.1"/>
    </source>
</evidence>
<accession>A0AAV6RSG2</accession>
<reference evidence="3 4" key="1">
    <citation type="journal article" date="2021" name="Sci. Rep.">
        <title>Chromosome anchoring in Senegalese sole (Solea senegalensis) reveals sex-associated markers and genome rearrangements in flatfish.</title>
        <authorList>
            <person name="Guerrero-Cozar I."/>
            <person name="Gomez-Garrido J."/>
            <person name="Berbel C."/>
            <person name="Martinez-Blanch J.F."/>
            <person name="Alioto T."/>
            <person name="Claros M.G."/>
            <person name="Gagnaire P.A."/>
            <person name="Manchado M."/>
        </authorList>
    </citation>
    <scope>NUCLEOTIDE SEQUENCE [LARGE SCALE GENOMIC DNA]</scope>
    <source>
        <strain evidence="3">Sse05_10M</strain>
    </source>
</reference>
<keyword evidence="2" id="KW-1133">Transmembrane helix</keyword>
<sequence>MEDPQQQVVTAGGGPGPAPGPAPGPGGVSLRALTGCVLCALIVSTLLGNTLIRRISSLERAAGPRAPNHRLHRASTHDESSLKTTFKRETKYCSTSTVEAVDFSNELVSYHHDTTLQKEACVSAPGPGAPRISACMPPPHAAALHNFDAVSALSDESQKLQSSLLPSVLQYQCEAEISLDMIPFNSSGPTDCYVIPGQIPDL</sequence>
<feature type="region of interest" description="Disordered" evidence="1">
    <location>
        <begin position="63"/>
        <end position="82"/>
    </location>
</feature>
<keyword evidence="2" id="KW-0472">Membrane</keyword>